<protein>
    <submittedName>
        <fullName evidence="2">Uncharacterized protein</fullName>
    </submittedName>
</protein>
<dbReference type="STRING" id="745531.A0A0C3S5C5"/>
<proteinExistence type="predicted"/>
<evidence type="ECO:0000256" key="1">
    <source>
        <dbReference type="SAM" id="Phobius"/>
    </source>
</evidence>
<feature type="transmembrane region" description="Helical" evidence="1">
    <location>
        <begin position="578"/>
        <end position="599"/>
    </location>
</feature>
<gene>
    <name evidence="2" type="ORF">PHLGIDRAFT_238213</name>
</gene>
<organism evidence="2 3">
    <name type="scientific">Phlebiopsis gigantea (strain 11061_1 CR5-6)</name>
    <name type="common">White-rot fungus</name>
    <name type="synonym">Peniophora gigantea</name>
    <dbReference type="NCBI Taxonomy" id="745531"/>
    <lineage>
        <taxon>Eukaryota</taxon>
        <taxon>Fungi</taxon>
        <taxon>Dikarya</taxon>
        <taxon>Basidiomycota</taxon>
        <taxon>Agaricomycotina</taxon>
        <taxon>Agaricomycetes</taxon>
        <taxon>Polyporales</taxon>
        <taxon>Phanerochaetaceae</taxon>
        <taxon>Phlebiopsis</taxon>
    </lineage>
</organism>
<feature type="transmembrane region" description="Helical" evidence="1">
    <location>
        <begin position="37"/>
        <end position="57"/>
    </location>
</feature>
<dbReference type="AlphaFoldDB" id="A0A0C3S5C5"/>
<keyword evidence="3" id="KW-1185">Reference proteome</keyword>
<evidence type="ECO:0000313" key="3">
    <source>
        <dbReference type="Proteomes" id="UP000053257"/>
    </source>
</evidence>
<dbReference type="OrthoDB" id="2804453at2759"/>
<evidence type="ECO:0000313" key="2">
    <source>
        <dbReference type="EMBL" id="KIP03450.1"/>
    </source>
</evidence>
<keyword evidence="1" id="KW-0812">Transmembrane</keyword>
<dbReference type="Proteomes" id="UP000053257">
    <property type="component" value="Unassembled WGS sequence"/>
</dbReference>
<name>A0A0C3S5C5_PHLG1</name>
<dbReference type="EMBL" id="KN840615">
    <property type="protein sequence ID" value="KIP03450.1"/>
    <property type="molecule type" value="Genomic_DNA"/>
</dbReference>
<reference evidence="2 3" key="1">
    <citation type="journal article" date="2014" name="PLoS Genet.">
        <title>Analysis of the Phlebiopsis gigantea genome, transcriptome and secretome provides insight into its pioneer colonization strategies of wood.</title>
        <authorList>
            <person name="Hori C."/>
            <person name="Ishida T."/>
            <person name="Igarashi K."/>
            <person name="Samejima M."/>
            <person name="Suzuki H."/>
            <person name="Master E."/>
            <person name="Ferreira P."/>
            <person name="Ruiz-Duenas F.J."/>
            <person name="Held B."/>
            <person name="Canessa P."/>
            <person name="Larrondo L.F."/>
            <person name="Schmoll M."/>
            <person name="Druzhinina I.S."/>
            <person name="Kubicek C.P."/>
            <person name="Gaskell J.A."/>
            <person name="Kersten P."/>
            <person name="St John F."/>
            <person name="Glasner J."/>
            <person name="Sabat G."/>
            <person name="Splinter BonDurant S."/>
            <person name="Syed K."/>
            <person name="Yadav J."/>
            <person name="Mgbeahuruike A.C."/>
            <person name="Kovalchuk A."/>
            <person name="Asiegbu F.O."/>
            <person name="Lackner G."/>
            <person name="Hoffmeister D."/>
            <person name="Rencoret J."/>
            <person name="Gutierrez A."/>
            <person name="Sun H."/>
            <person name="Lindquist E."/>
            <person name="Barry K."/>
            <person name="Riley R."/>
            <person name="Grigoriev I.V."/>
            <person name="Henrissat B."/>
            <person name="Kues U."/>
            <person name="Berka R.M."/>
            <person name="Martinez A.T."/>
            <person name="Covert S.F."/>
            <person name="Blanchette R.A."/>
            <person name="Cullen D."/>
        </authorList>
    </citation>
    <scope>NUCLEOTIDE SEQUENCE [LARGE SCALE GENOMIC DNA]</scope>
    <source>
        <strain evidence="2 3">11061_1 CR5-6</strain>
    </source>
</reference>
<feature type="transmembrane region" description="Helical" evidence="1">
    <location>
        <begin position="77"/>
        <end position="100"/>
    </location>
</feature>
<sequence>MDEFLLADDFKDSEPNKAPTIAQHADSSRRISRKSQVVACLLLHFTLVVLHILLLVIWSHHYEHNATFNISTFSTQWLPVIVTAFSQLVGAVYLSFLLLFTQRLALRASFGTPQTLTAIHDQSNAWQGLGSAIVAAYQQLKVPAATARVASILMYLIGVFALHVSIPSMLHAENFEDISPKTVSTTLANSSFQGIFPNMFEFLPVYGQFPTLGLLDNMVYDIIPSVASAVGTTAVNASIYSVECMAIPTAKQSEAFIGFMQSGTNVTQYAFQLDEGNQAAVTLPYYPAVWTSQNVTLTGTDCDPTLFECVYPIIVSSTVPVVDASGTRPAGTDWTSIQPQVAQADLSYSSSHPWAIIPAVQLVACTVSVLDVYIDVSAETRLPVSYPSPPATAEWKNWTWASNDSTVFDQKAAVASTISWFSSLSSASSSEYDGGAPAVFLLQDANVTDEASAPIVIEPGAAVDTSTEALVLKLETLTQNLSTTSVPVTVFDQFLCEDLELVQNQQPRANITLADLNMSIGRALAAIYWYGRNYNYSDVHNTNPFRDVSVNASLDGQTGHGEATVNITVLRARFDLSLTPIIVGLVSSTILLALSFILIRAPHAWEETSKYSDVRLDSTGVLSIAWLLGHQPLDAVANPSSEDLRRAGMHQLHIGDSARERIRFASSRSLSHTGVGDGKDEDTL</sequence>
<accession>A0A0C3S5C5</accession>
<keyword evidence="1" id="KW-1133">Transmembrane helix</keyword>
<feature type="transmembrane region" description="Helical" evidence="1">
    <location>
        <begin position="149"/>
        <end position="170"/>
    </location>
</feature>
<dbReference type="HOGENOM" id="CLU_026310_0_0_1"/>
<keyword evidence="1" id="KW-0472">Membrane</keyword>